<keyword evidence="1" id="KW-0472">Membrane</keyword>
<dbReference type="SUPFAM" id="SSF50494">
    <property type="entry name" value="Trypsin-like serine proteases"/>
    <property type="match status" value="1"/>
</dbReference>
<keyword evidence="1" id="KW-1133">Transmembrane helix</keyword>
<dbReference type="STRING" id="1798657.A2648_00085"/>
<sequence length="386" mass="42129">MASFIAGLKTKILIPIIIAISGFFGVAHTEPKIATPQPVLVKKIEVVEIKTQIATSTTPKTATTTKKSLLIKKVPVSIIEEVDPILARKLEILKKIERGELLSQTEENEKLRGNIINIFCTTKTSGDFEPLSGSGVVINDKGIILTNAHMGQYFLLKNYRMKDFMSCIGRIGSPAMPFYMLELLYLPESWLKENASKIKEQEPTGTGENDYAFLGITGVIPRGTAIPVSFAHSVPETEDIFIIGTPILLAAYPAGFLDGIILQQSLWLASSASNIEKNYYFSTPSTTDLFSIKGNILSQKGASGGAVTSLVTGNLLGVITTATDAKTTAERELNALTLPYIEKAFEKESGKKWADFLETNVATLANNFNETMRDKLTTLITEVLDK</sequence>
<protein>
    <recommendedName>
        <fullName evidence="4">Serine protease</fullName>
    </recommendedName>
</protein>
<feature type="transmembrane region" description="Helical" evidence="1">
    <location>
        <begin position="12"/>
        <end position="29"/>
    </location>
</feature>
<name>A0A1G2CU63_9BACT</name>
<gene>
    <name evidence="2" type="ORF">A2648_00085</name>
</gene>
<evidence type="ECO:0000256" key="1">
    <source>
        <dbReference type="SAM" id="Phobius"/>
    </source>
</evidence>
<comment type="caution">
    <text evidence="2">The sequence shown here is derived from an EMBL/GenBank/DDBJ whole genome shotgun (WGS) entry which is preliminary data.</text>
</comment>
<dbReference type="Proteomes" id="UP000178841">
    <property type="component" value="Unassembled WGS sequence"/>
</dbReference>
<evidence type="ECO:0000313" key="3">
    <source>
        <dbReference type="Proteomes" id="UP000178841"/>
    </source>
</evidence>
<reference evidence="2 3" key="1">
    <citation type="journal article" date="2016" name="Nat. Commun.">
        <title>Thousands of microbial genomes shed light on interconnected biogeochemical processes in an aquifer system.</title>
        <authorList>
            <person name="Anantharaman K."/>
            <person name="Brown C.T."/>
            <person name="Hug L.A."/>
            <person name="Sharon I."/>
            <person name="Castelle C.J."/>
            <person name="Probst A.J."/>
            <person name="Thomas B.C."/>
            <person name="Singh A."/>
            <person name="Wilkins M.J."/>
            <person name="Karaoz U."/>
            <person name="Brodie E.L."/>
            <person name="Williams K.H."/>
            <person name="Hubbard S.S."/>
            <person name="Banfield J.F."/>
        </authorList>
    </citation>
    <scope>NUCLEOTIDE SEQUENCE [LARGE SCALE GENOMIC DNA]</scope>
</reference>
<organism evidence="2 3">
    <name type="scientific">Candidatus Lloydbacteria bacterium RIFCSPHIGHO2_01_FULL_41_20</name>
    <dbReference type="NCBI Taxonomy" id="1798657"/>
    <lineage>
        <taxon>Bacteria</taxon>
        <taxon>Candidatus Lloydiibacteriota</taxon>
    </lineage>
</organism>
<dbReference type="EMBL" id="MHLH01000012">
    <property type="protein sequence ID" value="OGZ03988.1"/>
    <property type="molecule type" value="Genomic_DNA"/>
</dbReference>
<dbReference type="AlphaFoldDB" id="A0A1G2CU63"/>
<dbReference type="InterPro" id="IPR009003">
    <property type="entry name" value="Peptidase_S1_PA"/>
</dbReference>
<evidence type="ECO:0008006" key="4">
    <source>
        <dbReference type="Google" id="ProtNLM"/>
    </source>
</evidence>
<keyword evidence="1" id="KW-0812">Transmembrane</keyword>
<accession>A0A1G2CU63</accession>
<proteinExistence type="predicted"/>
<evidence type="ECO:0000313" key="2">
    <source>
        <dbReference type="EMBL" id="OGZ03988.1"/>
    </source>
</evidence>